<feature type="compositionally biased region" description="Basic and acidic residues" evidence="1">
    <location>
        <begin position="118"/>
        <end position="130"/>
    </location>
</feature>
<gene>
    <name evidence="2" type="ORF">KSP40_PGU000621</name>
</gene>
<reference evidence="2 3" key="1">
    <citation type="journal article" date="2022" name="Nat. Plants">
        <title>Genomes of leafy and leafless Platanthera orchids illuminate the evolution of mycoheterotrophy.</title>
        <authorList>
            <person name="Li M.H."/>
            <person name="Liu K.W."/>
            <person name="Li Z."/>
            <person name="Lu H.C."/>
            <person name="Ye Q.L."/>
            <person name="Zhang D."/>
            <person name="Wang J.Y."/>
            <person name="Li Y.F."/>
            <person name="Zhong Z.M."/>
            <person name="Liu X."/>
            <person name="Yu X."/>
            <person name="Liu D.K."/>
            <person name="Tu X.D."/>
            <person name="Liu B."/>
            <person name="Hao Y."/>
            <person name="Liao X.Y."/>
            <person name="Jiang Y.T."/>
            <person name="Sun W.H."/>
            <person name="Chen J."/>
            <person name="Chen Y.Q."/>
            <person name="Ai Y."/>
            <person name="Zhai J.W."/>
            <person name="Wu S.S."/>
            <person name="Zhou Z."/>
            <person name="Hsiao Y.Y."/>
            <person name="Wu W.L."/>
            <person name="Chen Y.Y."/>
            <person name="Lin Y.F."/>
            <person name="Hsu J.L."/>
            <person name="Li C.Y."/>
            <person name="Wang Z.W."/>
            <person name="Zhao X."/>
            <person name="Zhong W.Y."/>
            <person name="Ma X.K."/>
            <person name="Ma L."/>
            <person name="Huang J."/>
            <person name="Chen G.Z."/>
            <person name="Huang M.Z."/>
            <person name="Huang L."/>
            <person name="Peng D.H."/>
            <person name="Luo Y.B."/>
            <person name="Zou S.Q."/>
            <person name="Chen S.P."/>
            <person name="Lan S."/>
            <person name="Tsai W.C."/>
            <person name="Van de Peer Y."/>
            <person name="Liu Z.J."/>
        </authorList>
    </citation>
    <scope>NUCLEOTIDE SEQUENCE [LARGE SCALE GENOMIC DNA]</scope>
    <source>
        <strain evidence="2">Lor288</strain>
    </source>
</reference>
<comment type="caution">
    <text evidence="2">The sequence shown here is derived from an EMBL/GenBank/DDBJ whole genome shotgun (WGS) entry which is preliminary data.</text>
</comment>
<feature type="region of interest" description="Disordered" evidence="1">
    <location>
        <begin position="118"/>
        <end position="143"/>
    </location>
</feature>
<accession>A0ABR2MDZ2</accession>
<protein>
    <submittedName>
        <fullName evidence="2">Uncharacterized protein</fullName>
    </submittedName>
</protein>
<keyword evidence="3" id="KW-1185">Reference proteome</keyword>
<proteinExistence type="predicted"/>
<evidence type="ECO:0000313" key="3">
    <source>
        <dbReference type="Proteomes" id="UP001412067"/>
    </source>
</evidence>
<dbReference type="Proteomes" id="UP001412067">
    <property type="component" value="Unassembled WGS sequence"/>
</dbReference>
<dbReference type="EMBL" id="JBBWWR010000008">
    <property type="protein sequence ID" value="KAK8962369.1"/>
    <property type="molecule type" value="Genomic_DNA"/>
</dbReference>
<sequence length="187" mass="21048">MGRAWVSVVCGYVPGLIPLFEISPGDSSDPIIFTSWFISRKRDMNSNVYFIILPPRDGVHTSCHSAILLHGQSPILYTTLFLLMGESFVVAPAFSLMHWLSTFFRSIQIAIKASRGRQGEPKVRESRSLDPLHSTNRRVHPGEESGGGFAIGFCLEELFKTEYFCVSVISSRLFKIEYFSAYNTDLE</sequence>
<evidence type="ECO:0000256" key="1">
    <source>
        <dbReference type="SAM" id="MobiDB-lite"/>
    </source>
</evidence>
<organism evidence="2 3">
    <name type="scientific">Platanthera guangdongensis</name>
    <dbReference type="NCBI Taxonomy" id="2320717"/>
    <lineage>
        <taxon>Eukaryota</taxon>
        <taxon>Viridiplantae</taxon>
        <taxon>Streptophyta</taxon>
        <taxon>Embryophyta</taxon>
        <taxon>Tracheophyta</taxon>
        <taxon>Spermatophyta</taxon>
        <taxon>Magnoliopsida</taxon>
        <taxon>Liliopsida</taxon>
        <taxon>Asparagales</taxon>
        <taxon>Orchidaceae</taxon>
        <taxon>Orchidoideae</taxon>
        <taxon>Orchideae</taxon>
        <taxon>Orchidinae</taxon>
        <taxon>Platanthera</taxon>
    </lineage>
</organism>
<evidence type="ECO:0000313" key="2">
    <source>
        <dbReference type="EMBL" id="KAK8962369.1"/>
    </source>
</evidence>
<name>A0ABR2MDZ2_9ASPA</name>